<dbReference type="Proteomes" id="UP000433788">
    <property type="component" value="Unassembled WGS sequence"/>
</dbReference>
<proteinExistence type="inferred from homology"/>
<evidence type="ECO:0000256" key="1">
    <source>
        <dbReference type="ARBA" id="ARBA00044755"/>
    </source>
</evidence>
<comment type="similarity">
    <text evidence="1">Belongs to the bactofilin family.</text>
</comment>
<dbReference type="EMBL" id="WJPP01000002">
    <property type="protein sequence ID" value="MRH77771.1"/>
    <property type="molecule type" value="Genomic_DNA"/>
</dbReference>
<sequence>MFNKRKDEPPVRSQTRPSILSEGVVITGDIQVPGAIHLQGTVEGRVTADQVVVGQPGLVEGEIDAFSVSLAGRFRGSLRCNELSITHSASLRGDVNCQSLKLQPGAIIEGDISVGESRD</sequence>
<accession>A0A6N7QMZ0</accession>
<keyword evidence="3" id="KW-1185">Reference proteome</keyword>
<evidence type="ECO:0008006" key="4">
    <source>
        <dbReference type="Google" id="ProtNLM"/>
    </source>
</evidence>
<evidence type="ECO:0000313" key="2">
    <source>
        <dbReference type="EMBL" id="MRH77771.1"/>
    </source>
</evidence>
<protein>
    <recommendedName>
        <fullName evidence="4">Polymer-forming cytoskeletal protein</fullName>
    </recommendedName>
</protein>
<gene>
    <name evidence="2" type="ORF">GH984_03550</name>
</gene>
<dbReference type="Pfam" id="PF04519">
    <property type="entry name" value="Bactofilin"/>
    <property type="match status" value="1"/>
</dbReference>
<dbReference type="AlphaFoldDB" id="A0A6N7QMZ0"/>
<dbReference type="RefSeq" id="WP_153718842.1">
    <property type="nucleotide sequence ID" value="NZ_WJPP01000002.1"/>
</dbReference>
<reference evidence="2 3" key="1">
    <citation type="submission" date="2019-11" db="EMBL/GenBank/DDBJ databases">
        <authorList>
            <person name="Zhang X.Y."/>
        </authorList>
    </citation>
    <scope>NUCLEOTIDE SEQUENCE [LARGE SCALE GENOMIC DNA]</scope>
    <source>
        <strain evidence="2 3">C176</strain>
    </source>
</reference>
<evidence type="ECO:0000313" key="3">
    <source>
        <dbReference type="Proteomes" id="UP000433788"/>
    </source>
</evidence>
<dbReference type="PANTHER" id="PTHR35024">
    <property type="entry name" value="HYPOTHETICAL CYTOSOLIC PROTEIN"/>
    <property type="match status" value="1"/>
</dbReference>
<organism evidence="2 3">
    <name type="scientific">Spiribacter salilacus</name>
    <dbReference type="NCBI Taxonomy" id="2664894"/>
    <lineage>
        <taxon>Bacteria</taxon>
        <taxon>Pseudomonadati</taxon>
        <taxon>Pseudomonadota</taxon>
        <taxon>Gammaproteobacteria</taxon>
        <taxon>Chromatiales</taxon>
        <taxon>Ectothiorhodospiraceae</taxon>
        <taxon>Spiribacter</taxon>
    </lineage>
</organism>
<name>A0A6N7QMZ0_9GAMM</name>
<comment type="caution">
    <text evidence="2">The sequence shown here is derived from an EMBL/GenBank/DDBJ whole genome shotgun (WGS) entry which is preliminary data.</text>
</comment>
<dbReference type="PANTHER" id="PTHR35024:SF4">
    <property type="entry name" value="POLYMER-FORMING CYTOSKELETAL PROTEIN"/>
    <property type="match status" value="1"/>
</dbReference>
<dbReference type="InterPro" id="IPR007607">
    <property type="entry name" value="BacA/B"/>
</dbReference>